<feature type="compositionally biased region" description="Basic and acidic residues" evidence="2">
    <location>
        <begin position="144"/>
        <end position="167"/>
    </location>
</feature>
<evidence type="ECO:0000259" key="3">
    <source>
        <dbReference type="Pfam" id="PF03107"/>
    </source>
</evidence>
<dbReference type="InterPro" id="IPR046349">
    <property type="entry name" value="C1-like_sf"/>
</dbReference>
<accession>A0A1Q9BY26</accession>
<organism evidence="4 5">
    <name type="scientific">Symbiodinium microadriaticum</name>
    <name type="common">Dinoflagellate</name>
    <name type="synonym">Zooxanthella microadriatica</name>
    <dbReference type="NCBI Taxonomy" id="2951"/>
    <lineage>
        <taxon>Eukaryota</taxon>
        <taxon>Sar</taxon>
        <taxon>Alveolata</taxon>
        <taxon>Dinophyceae</taxon>
        <taxon>Suessiales</taxon>
        <taxon>Symbiodiniaceae</taxon>
        <taxon>Symbiodinium</taxon>
    </lineage>
</organism>
<dbReference type="Proteomes" id="UP000186817">
    <property type="component" value="Unassembled WGS sequence"/>
</dbReference>
<feature type="domain" description="DC1" evidence="3">
    <location>
        <begin position="5"/>
        <end position="50"/>
    </location>
</feature>
<dbReference type="InterPro" id="IPR004146">
    <property type="entry name" value="DC1"/>
</dbReference>
<evidence type="ECO:0000313" key="4">
    <source>
        <dbReference type="EMBL" id="OLP75577.1"/>
    </source>
</evidence>
<proteinExistence type="predicted"/>
<feature type="region of interest" description="Disordered" evidence="2">
    <location>
        <begin position="134"/>
        <end position="167"/>
    </location>
</feature>
<gene>
    <name evidence="4" type="ORF">AK812_SmicGene44604</name>
</gene>
<dbReference type="EMBL" id="LSRX01002397">
    <property type="protein sequence ID" value="OLP75577.1"/>
    <property type="molecule type" value="Genomic_DNA"/>
</dbReference>
<reference evidence="4 5" key="1">
    <citation type="submission" date="2016-02" db="EMBL/GenBank/DDBJ databases">
        <title>Genome analysis of coral dinoflagellate symbionts highlights evolutionary adaptations to a symbiotic lifestyle.</title>
        <authorList>
            <person name="Aranda M."/>
            <person name="Li Y."/>
            <person name="Liew Y.J."/>
            <person name="Baumgarten S."/>
            <person name="Simakov O."/>
            <person name="Wilson M."/>
            <person name="Piel J."/>
            <person name="Ashoor H."/>
            <person name="Bougouffa S."/>
            <person name="Bajic V.B."/>
            <person name="Ryu T."/>
            <person name="Ravasi T."/>
            <person name="Bayer T."/>
            <person name="Micklem G."/>
            <person name="Kim H."/>
            <person name="Bhak J."/>
            <person name="Lajeunesse T.C."/>
            <person name="Voolstra C.R."/>
        </authorList>
    </citation>
    <scope>NUCLEOTIDE SEQUENCE [LARGE SCALE GENOMIC DNA]</scope>
    <source>
        <strain evidence="4 5">CCMP2467</strain>
    </source>
</reference>
<comment type="caution">
    <text evidence="4">The sequence shown here is derived from an EMBL/GenBank/DDBJ whole genome shotgun (WGS) entry which is preliminary data.</text>
</comment>
<evidence type="ECO:0000313" key="5">
    <source>
        <dbReference type="Proteomes" id="UP000186817"/>
    </source>
</evidence>
<dbReference type="AlphaFoldDB" id="A0A1Q9BY26"/>
<evidence type="ECO:0000256" key="1">
    <source>
        <dbReference type="ARBA" id="ARBA00022737"/>
    </source>
</evidence>
<evidence type="ECO:0000256" key="2">
    <source>
        <dbReference type="SAM" id="MobiDB-lite"/>
    </source>
</evidence>
<sequence>MLLADHPLQSDSVPDATWLVTCDICSAMLQPSAALYTCATCQFDVCNSCIQPVGLATSALRSFSLSQTLPAFPEIDYDDEVADDCCRLAKPPVIAGARRTGRCKLRWYGTGEKHLHMREVQTCGYEEKTTKEKAKLVETVAPKGTRDDKSKGKGKKGDKGNPRNEKY</sequence>
<dbReference type="Gene3D" id="4.10.830.40">
    <property type="match status" value="1"/>
</dbReference>
<dbReference type="Pfam" id="PF03107">
    <property type="entry name" value="C1_2"/>
    <property type="match status" value="1"/>
</dbReference>
<name>A0A1Q9BY26_SYMMI</name>
<dbReference type="SUPFAM" id="SSF57889">
    <property type="entry name" value="Cysteine-rich domain"/>
    <property type="match status" value="1"/>
</dbReference>
<protein>
    <recommendedName>
        <fullName evidence="3">DC1 domain-containing protein</fullName>
    </recommendedName>
</protein>
<keyword evidence="5" id="KW-1185">Reference proteome</keyword>
<keyword evidence="1" id="KW-0677">Repeat</keyword>